<comment type="caution">
    <text evidence="1">The sequence shown here is derived from an EMBL/GenBank/DDBJ whole genome shotgun (WGS) entry which is preliminary data.</text>
</comment>
<keyword evidence="2" id="KW-1185">Reference proteome</keyword>
<organism evidence="1 2">
    <name type="scientific">Portunus trituberculatus</name>
    <name type="common">Swimming crab</name>
    <name type="synonym">Neptunus trituberculatus</name>
    <dbReference type="NCBI Taxonomy" id="210409"/>
    <lineage>
        <taxon>Eukaryota</taxon>
        <taxon>Metazoa</taxon>
        <taxon>Ecdysozoa</taxon>
        <taxon>Arthropoda</taxon>
        <taxon>Crustacea</taxon>
        <taxon>Multicrustacea</taxon>
        <taxon>Malacostraca</taxon>
        <taxon>Eumalacostraca</taxon>
        <taxon>Eucarida</taxon>
        <taxon>Decapoda</taxon>
        <taxon>Pleocyemata</taxon>
        <taxon>Brachyura</taxon>
        <taxon>Eubrachyura</taxon>
        <taxon>Portunoidea</taxon>
        <taxon>Portunidae</taxon>
        <taxon>Portuninae</taxon>
        <taxon>Portunus</taxon>
    </lineage>
</organism>
<evidence type="ECO:0000313" key="2">
    <source>
        <dbReference type="Proteomes" id="UP000324222"/>
    </source>
</evidence>
<dbReference type="EMBL" id="VSRR010000331">
    <property type="protein sequence ID" value="MPC14155.1"/>
    <property type="molecule type" value="Genomic_DNA"/>
</dbReference>
<gene>
    <name evidence="1" type="ORF">E2C01_006912</name>
</gene>
<dbReference type="Proteomes" id="UP000324222">
    <property type="component" value="Unassembled WGS sequence"/>
</dbReference>
<dbReference type="AlphaFoldDB" id="A0A5B7CYL1"/>
<protein>
    <submittedName>
        <fullName evidence="1">Uncharacterized protein</fullName>
    </submittedName>
</protein>
<proteinExistence type="predicted"/>
<evidence type="ECO:0000313" key="1">
    <source>
        <dbReference type="EMBL" id="MPC14155.1"/>
    </source>
</evidence>
<name>A0A5B7CYL1_PORTR</name>
<accession>A0A5B7CYL1</accession>
<reference evidence="1 2" key="1">
    <citation type="submission" date="2019-05" db="EMBL/GenBank/DDBJ databases">
        <title>Another draft genome of Portunus trituberculatus and its Hox gene families provides insights of decapod evolution.</title>
        <authorList>
            <person name="Jeong J.-H."/>
            <person name="Song I."/>
            <person name="Kim S."/>
            <person name="Choi T."/>
            <person name="Kim D."/>
            <person name="Ryu S."/>
            <person name="Kim W."/>
        </authorList>
    </citation>
    <scope>NUCLEOTIDE SEQUENCE [LARGE SCALE GENOMIC DNA]</scope>
    <source>
        <tissue evidence="1">Muscle</tissue>
    </source>
</reference>
<sequence>MMICTNFFILYNSFFGSQMCSFSLTNFKIFCLHPHHIFKPISVTSKRKQNRKSTE</sequence>